<proteinExistence type="predicted"/>
<keyword evidence="1" id="KW-1133">Transmembrane helix</keyword>
<reference evidence="3" key="2">
    <citation type="journal article" date="2023" name="Science">
        <title>Genomic signatures of disease resistance in endangered staghorn corals.</title>
        <authorList>
            <person name="Vollmer S.V."/>
            <person name="Selwyn J.D."/>
            <person name="Despard B.A."/>
            <person name="Roesel C.L."/>
        </authorList>
    </citation>
    <scope>NUCLEOTIDE SEQUENCE</scope>
    <source>
        <strain evidence="3">K2</strain>
    </source>
</reference>
<feature type="transmembrane region" description="Helical" evidence="1">
    <location>
        <begin position="12"/>
        <end position="30"/>
    </location>
</feature>
<keyword evidence="3" id="KW-0418">Kinase</keyword>
<keyword evidence="1" id="KW-0472">Membrane</keyword>
<dbReference type="GO" id="GO:0004715">
    <property type="term" value="F:non-membrane spanning protein tyrosine kinase activity"/>
    <property type="evidence" value="ECO:0007669"/>
    <property type="project" value="InterPro"/>
</dbReference>
<accession>A0AAD9QU22</accession>
<dbReference type="GO" id="GO:0005524">
    <property type="term" value="F:ATP binding"/>
    <property type="evidence" value="ECO:0007669"/>
    <property type="project" value="InterPro"/>
</dbReference>
<evidence type="ECO:0000313" key="4">
    <source>
        <dbReference type="Proteomes" id="UP001249851"/>
    </source>
</evidence>
<keyword evidence="1" id="KW-0812">Transmembrane</keyword>
<keyword evidence="4" id="KW-1185">Reference proteome</keyword>
<dbReference type="PROSITE" id="PS50011">
    <property type="entry name" value="PROTEIN_KINASE_DOM"/>
    <property type="match status" value="1"/>
</dbReference>
<organism evidence="3 4">
    <name type="scientific">Acropora cervicornis</name>
    <name type="common">Staghorn coral</name>
    <dbReference type="NCBI Taxonomy" id="6130"/>
    <lineage>
        <taxon>Eukaryota</taxon>
        <taxon>Metazoa</taxon>
        <taxon>Cnidaria</taxon>
        <taxon>Anthozoa</taxon>
        <taxon>Hexacorallia</taxon>
        <taxon>Scleractinia</taxon>
        <taxon>Astrocoeniina</taxon>
        <taxon>Acroporidae</taxon>
        <taxon>Acropora</taxon>
    </lineage>
</organism>
<dbReference type="Gene3D" id="1.10.510.10">
    <property type="entry name" value="Transferase(Phosphotransferase) domain 1"/>
    <property type="match status" value="1"/>
</dbReference>
<sequence length="485" mass="55212">MKPWRRGWPLRSVATLIAMSLFYYAVLAILESFHQIHDDHAVYNTVINSRLDGLPSLASLNLRINASRTFKYRHLKSSESSREQGRGVKSIVRSRNLNSGISKLNNTETEKNTSSPYLGCRDITEIQVLGKVGRGYTKTVQNGQYQGMEVALKSVQPDNKDISECLKSPMVRRSVDECFIFAKYKLAKEIIMLQQLQHANIVKLLGFCWQNELNDVDVKTRGLTMVTELGTRLDVITLIQLPWHERFRICVSLARLLDYLSNSPIGSLIIRDFKLSQFVMVDGDIKLTDFDDVDNEEPKCLTNRDCLVSGSKRNKTFPCHQGRCKGVLSAKNLFNAGRNFINHILVPGGPEHLKAYLREIKNNVQRLSWDSGTFARHMEKVHSLLRSGEHLETLPKLNFYKQVAKGDFPNLHDYNCAETRVFGACELAVYSVKEAKYICDLDKSCKAFVMTSNVLWSGYLIVYLKNGTSNLQPNEHTTVYIKYPT</sequence>
<evidence type="ECO:0000313" key="3">
    <source>
        <dbReference type="EMBL" id="KAK2567081.1"/>
    </source>
</evidence>
<feature type="domain" description="Protein kinase" evidence="2">
    <location>
        <begin position="126"/>
        <end position="415"/>
    </location>
</feature>
<dbReference type="Proteomes" id="UP001249851">
    <property type="component" value="Unassembled WGS sequence"/>
</dbReference>
<gene>
    <name evidence="3" type="ORF">P5673_008872</name>
</gene>
<dbReference type="InterPro" id="IPR000719">
    <property type="entry name" value="Prot_kinase_dom"/>
</dbReference>
<dbReference type="SUPFAM" id="SSF56112">
    <property type="entry name" value="Protein kinase-like (PK-like)"/>
    <property type="match status" value="1"/>
</dbReference>
<dbReference type="GO" id="GO:0005576">
    <property type="term" value="C:extracellular region"/>
    <property type="evidence" value="ECO:0007669"/>
    <property type="project" value="TreeGrafter"/>
</dbReference>
<evidence type="ECO:0000259" key="2">
    <source>
        <dbReference type="PROSITE" id="PS50011"/>
    </source>
</evidence>
<keyword evidence="3" id="KW-0808">Transferase</keyword>
<evidence type="ECO:0000256" key="1">
    <source>
        <dbReference type="SAM" id="Phobius"/>
    </source>
</evidence>
<name>A0AAD9QU22_ACRCE</name>
<dbReference type="EMBL" id="JARQWQ010000015">
    <property type="protein sequence ID" value="KAK2567081.1"/>
    <property type="molecule type" value="Genomic_DNA"/>
</dbReference>
<dbReference type="AlphaFoldDB" id="A0AAD9QU22"/>
<comment type="caution">
    <text evidence="3">The sequence shown here is derived from an EMBL/GenBank/DDBJ whole genome shotgun (WGS) entry which is preliminary data.</text>
</comment>
<dbReference type="PANTHER" id="PTHR46448">
    <property type="entry name" value="PROTEIN KINASE DOMAIN-CONTAINING PROTEIN"/>
    <property type="match status" value="1"/>
</dbReference>
<reference evidence="3" key="1">
    <citation type="journal article" date="2023" name="G3 (Bethesda)">
        <title>Whole genome assembly and annotation of the endangered Caribbean coral Acropora cervicornis.</title>
        <authorList>
            <person name="Selwyn J.D."/>
            <person name="Vollmer S.V."/>
        </authorList>
    </citation>
    <scope>NUCLEOTIDE SEQUENCE</scope>
    <source>
        <strain evidence="3">K2</strain>
    </source>
</reference>
<dbReference type="PANTHER" id="PTHR46448:SF4">
    <property type="entry name" value="EXTRACELLULAR TYROSINE-PROTEIN KINASE PKDCC-LIKE"/>
    <property type="match status" value="1"/>
</dbReference>
<protein>
    <submittedName>
        <fullName evidence="3">Extracellular tyrosine-protein kinase PKDCC</fullName>
    </submittedName>
</protein>
<dbReference type="InterPro" id="IPR011009">
    <property type="entry name" value="Kinase-like_dom_sf"/>
</dbReference>
<dbReference type="InterPro" id="IPR042983">
    <property type="entry name" value="PKDCC"/>
</dbReference>